<evidence type="ECO:0000313" key="7">
    <source>
        <dbReference type="Proteomes" id="UP000186132"/>
    </source>
</evidence>
<dbReference type="PROSITE" id="PS50977">
    <property type="entry name" value="HTH_TETR_2"/>
    <property type="match status" value="1"/>
</dbReference>
<dbReference type="InterPro" id="IPR011075">
    <property type="entry name" value="TetR_C"/>
</dbReference>
<keyword evidence="3" id="KW-0804">Transcription</keyword>
<dbReference type="STRING" id="1206085.SAMN05443575_2272"/>
<evidence type="ECO:0000313" key="6">
    <source>
        <dbReference type="EMBL" id="SHG56742.1"/>
    </source>
</evidence>
<dbReference type="Gene3D" id="1.10.10.60">
    <property type="entry name" value="Homeodomain-like"/>
    <property type="match status" value="1"/>
</dbReference>
<evidence type="ECO:0000256" key="2">
    <source>
        <dbReference type="ARBA" id="ARBA00023125"/>
    </source>
</evidence>
<dbReference type="GO" id="GO:0003700">
    <property type="term" value="F:DNA-binding transcription factor activity"/>
    <property type="evidence" value="ECO:0007669"/>
    <property type="project" value="TreeGrafter"/>
</dbReference>
<dbReference type="RefSeq" id="WP_073390200.1">
    <property type="nucleotide sequence ID" value="NZ_FQVU01000003.1"/>
</dbReference>
<proteinExistence type="predicted"/>
<organism evidence="6 7">
    <name type="scientific">Jatrophihabitans endophyticus</name>
    <dbReference type="NCBI Taxonomy" id="1206085"/>
    <lineage>
        <taxon>Bacteria</taxon>
        <taxon>Bacillati</taxon>
        <taxon>Actinomycetota</taxon>
        <taxon>Actinomycetes</taxon>
        <taxon>Jatrophihabitantales</taxon>
        <taxon>Jatrophihabitantaceae</taxon>
        <taxon>Jatrophihabitans</taxon>
    </lineage>
</organism>
<sequence length="192" mass="20596">MPAREHTGRRRNEAARRAVLDATSRILHDEGPGALTVGHIADTAGVGRQTIYRWWPGRAAIVLETATDLATREVPMPDTGTVDGDLRAFVTDTFTAAGGRARPLLRGMVAAALEDTDVAAGLARFTARRRAVLADMLQRHDVVDVADAAPLAELVYGTLWYRVLITDGPLDADAADALTDLLLRIVDPQHGG</sequence>
<protein>
    <submittedName>
        <fullName evidence="6">Transcriptional regulator, TetR family</fullName>
    </submittedName>
</protein>
<dbReference type="AlphaFoldDB" id="A0A1M5KV60"/>
<keyword evidence="2 4" id="KW-0238">DNA-binding</keyword>
<dbReference type="OrthoDB" id="9796019at2"/>
<dbReference type="PANTHER" id="PTHR30055">
    <property type="entry name" value="HTH-TYPE TRANSCRIPTIONAL REGULATOR RUTR"/>
    <property type="match status" value="1"/>
</dbReference>
<dbReference type="InterPro" id="IPR001647">
    <property type="entry name" value="HTH_TetR"/>
</dbReference>
<dbReference type="PANTHER" id="PTHR30055:SF148">
    <property type="entry name" value="TETR-FAMILY TRANSCRIPTIONAL REGULATOR"/>
    <property type="match status" value="1"/>
</dbReference>
<dbReference type="Proteomes" id="UP000186132">
    <property type="component" value="Unassembled WGS sequence"/>
</dbReference>
<name>A0A1M5KV60_9ACTN</name>
<dbReference type="EMBL" id="FQVU01000003">
    <property type="protein sequence ID" value="SHG56742.1"/>
    <property type="molecule type" value="Genomic_DNA"/>
</dbReference>
<dbReference type="Gene3D" id="1.10.357.10">
    <property type="entry name" value="Tetracycline Repressor, domain 2"/>
    <property type="match status" value="1"/>
</dbReference>
<dbReference type="InterPro" id="IPR050109">
    <property type="entry name" value="HTH-type_TetR-like_transc_reg"/>
</dbReference>
<dbReference type="InterPro" id="IPR036271">
    <property type="entry name" value="Tet_transcr_reg_TetR-rel_C_sf"/>
</dbReference>
<feature type="DNA-binding region" description="H-T-H motif" evidence="4">
    <location>
        <begin position="36"/>
        <end position="55"/>
    </location>
</feature>
<dbReference type="GO" id="GO:0000976">
    <property type="term" value="F:transcription cis-regulatory region binding"/>
    <property type="evidence" value="ECO:0007669"/>
    <property type="project" value="TreeGrafter"/>
</dbReference>
<dbReference type="SUPFAM" id="SSF46689">
    <property type="entry name" value="Homeodomain-like"/>
    <property type="match status" value="1"/>
</dbReference>
<feature type="domain" description="HTH tetR-type" evidence="5">
    <location>
        <begin position="13"/>
        <end position="73"/>
    </location>
</feature>
<evidence type="ECO:0000259" key="5">
    <source>
        <dbReference type="PROSITE" id="PS50977"/>
    </source>
</evidence>
<dbReference type="Pfam" id="PF16859">
    <property type="entry name" value="TetR_C_11"/>
    <property type="match status" value="1"/>
</dbReference>
<dbReference type="SUPFAM" id="SSF48498">
    <property type="entry name" value="Tetracyclin repressor-like, C-terminal domain"/>
    <property type="match status" value="1"/>
</dbReference>
<dbReference type="InterPro" id="IPR009057">
    <property type="entry name" value="Homeodomain-like_sf"/>
</dbReference>
<keyword evidence="7" id="KW-1185">Reference proteome</keyword>
<keyword evidence="1" id="KW-0805">Transcription regulation</keyword>
<reference evidence="7" key="1">
    <citation type="submission" date="2016-11" db="EMBL/GenBank/DDBJ databases">
        <authorList>
            <person name="Varghese N."/>
            <person name="Submissions S."/>
        </authorList>
    </citation>
    <scope>NUCLEOTIDE SEQUENCE [LARGE SCALE GENOMIC DNA]</scope>
    <source>
        <strain evidence="7">DSM 45627</strain>
    </source>
</reference>
<accession>A0A1M5KV60</accession>
<evidence type="ECO:0000256" key="1">
    <source>
        <dbReference type="ARBA" id="ARBA00023015"/>
    </source>
</evidence>
<evidence type="ECO:0000256" key="3">
    <source>
        <dbReference type="ARBA" id="ARBA00023163"/>
    </source>
</evidence>
<dbReference type="Pfam" id="PF00440">
    <property type="entry name" value="TetR_N"/>
    <property type="match status" value="1"/>
</dbReference>
<evidence type="ECO:0000256" key="4">
    <source>
        <dbReference type="PROSITE-ProRule" id="PRU00335"/>
    </source>
</evidence>
<gene>
    <name evidence="6" type="ORF">SAMN05443575_2272</name>
</gene>